<keyword evidence="3" id="KW-1185">Reference proteome</keyword>
<comment type="caution">
    <text evidence="2">The sequence shown here is derived from an EMBL/GenBank/DDBJ whole genome shotgun (WGS) entry which is preliminary data.</text>
</comment>
<name>A0A2T0GYN5_ACTMO</name>
<dbReference type="InParanoid" id="A0A2T0GYN5"/>
<feature type="region of interest" description="Disordered" evidence="1">
    <location>
        <begin position="35"/>
        <end position="71"/>
    </location>
</feature>
<sequence length="71" mass="7844">MTDNPSNGVIRVERGNPDDQELAALVAVLTRGLDSGERQDTHAARRRTAPWAVDSPWGNSLGSRSWKRRTS</sequence>
<evidence type="ECO:0000313" key="3">
    <source>
        <dbReference type="Proteomes" id="UP000239352"/>
    </source>
</evidence>
<dbReference type="RefSeq" id="WP_106112969.1">
    <property type="nucleotide sequence ID" value="NZ_PVSR01000005.1"/>
</dbReference>
<evidence type="ECO:0000256" key="1">
    <source>
        <dbReference type="SAM" id="MobiDB-lite"/>
    </source>
</evidence>
<protein>
    <submittedName>
        <fullName evidence="2">Acyl-CoA dehydrogenase</fullName>
    </submittedName>
</protein>
<dbReference type="AlphaFoldDB" id="A0A2T0GYN5"/>
<dbReference type="EMBL" id="PVSR01000005">
    <property type="protein sequence ID" value="PRW64214.1"/>
    <property type="molecule type" value="Genomic_DNA"/>
</dbReference>
<proteinExistence type="predicted"/>
<organism evidence="2 3">
    <name type="scientific">Actinopolyspora mortivallis</name>
    <dbReference type="NCBI Taxonomy" id="33906"/>
    <lineage>
        <taxon>Bacteria</taxon>
        <taxon>Bacillati</taxon>
        <taxon>Actinomycetota</taxon>
        <taxon>Actinomycetes</taxon>
        <taxon>Actinopolysporales</taxon>
        <taxon>Actinopolysporaceae</taxon>
        <taxon>Actinopolyspora</taxon>
    </lineage>
</organism>
<accession>A0A2T0GYN5</accession>
<dbReference type="InterPro" id="IPR032716">
    <property type="entry name" value="ACC_epsilon"/>
</dbReference>
<evidence type="ECO:0000313" key="2">
    <source>
        <dbReference type="EMBL" id="PRW64214.1"/>
    </source>
</evidence>
<dbReference type="GO" id="GO:0004658">
    <property type="term" value="F:propionyl-CoA carboxylase activity"/>
    <property type="evidence" value="ECO:0007669"/>
    <property type="project" value="InterPro"/>
</dbReference>
<dbReference type="GO" id="GO:0003989">
    <property type="term" value="F:acetyl-CoA carboxylase activity"/>
    <property type="evidence" value="ECO:0007669"/>
    <property type="project" value="InterPro"/>
</dbReference>
<dbReference type="Pfam" id="PF13822">
    <property type="entry name" value="ACC_epsilon"/>
    <property type="match status" value="1"/>
</dbReference>
<dbReference type="Proteomes" id="UP000239352">
    <property type="component" value="Unassembled WGS sequence"/>
</dbReference>
<reference evidence="2 3" key="1">
    <citation type="submission" date="2018-03" db="EMBL/GenBank/DDBJ databases">
        <title>Actinopolyspora mortivallis from Sahara, screening for active biomolecules.</title>
        <authorList>
            <person name="Selama O."/>
            <person name="Wellington E.M.H."/>
            <person name="Hacene H."/>
        </authorList>
    </citation>
    <scope>NUCLEOTIDE SEQUENCE [LARGE SCALE GENOMIC DNA]</scope>
    <source>
        <strain evidence="2 3">M5A</strain>
    </source>
</reference>
<gene>
    <name evidence="2" type="ORF">CEP50_06140</name>
</gene>